<dbReference type="SUPFAM" id="SSF47113">
    <property type="entry name" value="Histone-fold"/>
    <property type="match status" value="1"/>
</dbReference>
<keyword evidence="2" id="KW-1185">Reference proteome</keyword>
<reference evidence="1" key="1">
    <citation type="submission" date="2025-08" db="UniProtKB">
        <authorList>
            <consortium name="Ensembl"/>
        </authorList>
    </citation>
    <scope>IDENTIFICATION</scope>
</reference>
<dbReference type="GO" id="GO:0030527">
    <property type="term" value="F:structural constituent of chromatin"/>
    <property type="evidence" value="ECO:0007669"/>
    <property type="project" value="InterPro"/>
</dbReference>
<reference evidence="1" key="2">
    <citation type="submission" date="2025-09" db="UniProtKB">
        <authorList>
            <consortium name="Ensembl"/>
        </authorList>
    </citation>
    <scope>IDENTIFICATION</scope>
</reference>
<evidence type="ECO:0008006" key="3">
    <source>
        <dbReference type="Google" id="ProtNLM"/>
    </source>
</evidence>
<evidence type="ECO:0000313" key="1">
    <source>
        <dbReference type="Ensembl" id="ENSSLUP00000057396.1"/>
    </source>
</evidence>
<sequence>MGSGIAFSDLRKGSVECVALVLKCTLRLFGRHLCTEVMELAGNASHDNKKLCIVSHHILLAGNNDVELNKLLAGVMIMGVERCQHPGNP</sequence>
<dbReference type="PANTHER" id="PTHR23430">
    <property type="entry name" value="HISTONE H2A"/>
    <property type="match status" value="1"/>
</dbReference>
<dbReference type="AlphaFoldDB" id="A0A8D0AIU8"/>
<accession>A0A8D0AIU8</accession>
<dbReference type="Proteomes" id="UP000694568">
    <property type="component" value="Unplaced"/>
</dbReference>
<dbReference type="Ensembl" id="ENSSLUT00000059062.1">
    <property type="protein sequence ID" value="ENSSLUP00000057396.1"/>
    <property type="gene ID" value="ENSSLUG00000024736.1"/>
</dbReference>
<dbReference type="InterPro" id="IPR002119">
    <property type="entry name" value="Histone_H2A"/>
</dbReference>
<evidence type="ECO:0000313" key="2">
    <source>
        <dbReference type="Proteomes" id="UP000694568"/>
    </source>
</evidence>
<protein>
    <recommendedName>
        <fullName evidence="3">Histone H2A</fullName>
    </recommendedName>
</protein>
<dbReference type="PRINTS" id="PR00620">
    <property type="entry name" value="HISTONEH2A"/>
</dbReference>
<dbReference type="InterPro" id="IPR009072">
    <property type="entry name" value="Histone-fold"/>
</dbReference>
<dbReference type="Gene3D" id="1.10.20.10">
    <property type="entry name" value="Histone, subunit A"/>
    <property type="match status" value="1"/>
</dbReference>
<proteinExistence type="predicted"/>
<organism evidence="1 2">
    <name type="scientific">Sander lucioperca</name>
    <name type="common">Pike-perch</name>
    <name type="synonym">Perca lucioperca</name>
    <dbReference type="NCBI Taxonomy" id="283035"/>
    <lineage>
        <taxon>Eukaryota</taxon>
        <taxon>Metazoa</taxon>
        <taxon>Chordata</taxon>
        <taxon>Craniata</taxon>
        <taxon>Vertebrata</taxon>
        <taxon>Euteleostomi</taxon>
        <taxon>Actinopterygii</taxon>
        <taxon>Neopterygii</taxon>
        <taxon>Teleostei</taxon>
        <taxon>Neoteleostei</taxon>
        <taxon>Acanthomorphata</taxon>
        <taxon>Eupercaria</taxon>
        <taxon>Perciformes</taxon>
        <taxon>Percoidei</taxon>
        <taxon>Percidae</taxon>
        <taxon>Luciopercinae</taxon>
        <taxon>Sander</taxon>
    </lineage>
</organism>
<dbReference type="GO" id="GO:0046982">
    <property type="term" value="F:protein heterodimerization activity"/>
    <property type="evidence" value="ECO:0007669"/>
    <property type="project" value="InterPro"/>
</dbReference>
<dbReference type="GO" id="GO:0003677">
    <property type="term" value="F:DNA binding"/>
    <property type="evidence" value="ECO:0007669"/>
    <property type="project" value="InterPro"/>
</dbReference>
<name>A0A8D0AIU8_SANLU</name>
<dbReference type="GO" id="GO:0000786">
    <property type="term" value="C:nucleosome"/>
    <property type="evidence" value="ECO:0007669"/>
    <property type="project" value="InterPro"/>
</dbReference>